<dbReference type="PATRIC" id="fig|1392998.3.peg.2260"/>
<name>A0A062UX12_9EURY</name>
<organism evidence="1 2">
    <name type="scientific">Candidatus Methanoperedens nitratireducens</name>
    <dbReference type="NCBI Taxonomy" id="1392998"/>
    <lineage>
        <taxon>Archaea</taxon>
        <taxon>Methanobacteriati</taxon>
        <taxon>Methanobacteriota</taxon>
        <taxon>Stenosarchaea group</taxon>
        <taxon>Methanomicrobia</taxon>
        <taxon>Methanosarcinales</taxon>
        <taxon>ANME-2 cluster</taxon>
        <taxon>Candidatus Methanoperedentaceae</taxon>
        <taxon>Candidatus Methanoperedens</taxon>
    </lineage>
</organism>
<keyword evidence="2" id="KW-1185">Reference proteome</keyword>
<comment type="caution">
    <text evidence="1">The sequence shown here is derived from an EMBL/GenBank/DDBJ whole genome shotgun (WGS) entry which is preliminary data.</text>
</comment>
<gene>
    <name evidence="1" type="ORF">ANME2D_02264</name>
</gene>
<dbReference type="AlphaFoldDB" id="A0A062UX12"/>
<reference evidence="1 2" key="1">
    <citation type="journal article" date="2013" name="Nature">
        <title>Anaerobic oxidation of methane coupled to nitrate reduction in a novel archaeal lineage.</title>
        <authorList>
            <person name="Haroon M.F."/>
            <person name="Hu S."/>
            <person name="Shi Y."/>
            <person name="Imelfort M."/>
            <person name="Keller J."/>
            <person name="Hugenholtz P."/>
            <person name="Yuan Z."/>
            <person name="Tyson G.W."/>
        </authorList>
    </citation>
    <scope>NUCLEOTIDE SEQUENCE [LARGE SCALE GENOMIC DNA]</scope>
    <source>
        <strain evidence="1 2">ANME-2d</strain>
    </source>
</reference>
<dbReference type="RefSeq" id="WP_157834072.1">
    <property type="nucleotide sequence ID" value="NZ_JMIY01000005.1"/>
</dbReference>
<protein>
    <submittedName>
        <fullName evidence="1">Uncharacterized protein</fullName>
    </submittedName>
</protein>
<dbReference type="OrthoDB" id="381992at2157"/>
<dbReference type="Proteomes" id="UP000027153">
    <property type="component" value="Unassembled WGS sequence"/>
</dbReference>
<dbReference type="EMBL" id="JMIY01000005">
    <property type="protein sequence ID" value="KCZ71531.1"/>
    <property type="molecule type" value="Genomic_DNA"/>
</dbReference>
<proteinExistence type="predicted"/>
<evidence type="ECO:0000313" key="1">
    <source>
        <dbReference type="EMBL" id="KCZ71531.1"/>
    </source>
</evidence>
<accession>A0A062UX12</accession>
<sequence>MKKKTILVTGILGILLVFGAAVALAQNTGSEKTKNAENHECTPEMMESMTEDCPGQMMQSGACESMMNAAGGSSMEAGCSKMMNNNKRSAENTEPAEADHCADMGSGMGSMMGSMMGSSTEVSGTVL</sequence>
<evidence type="ECO:0000313" key="2">
    <source>
        <dbReference type="Proteomes" id="UP000027153"/>
    </source>
</evidence>